<gene>
    <name evidence="9" type="ORF">JOC48_002206</name>
</gene>
<evidence type="ECO:0000256" key="8">
    <source>
        <dbReference type="SAM" id="Phobius"/>
    </source>
</evidence>
<keyword evidence="6 8" id="KW-1133">Transmembrane helix</keyword>
<dbReference type="PANTHER" id="PTHR34702">
    <property type="entry name" value="NA(+)/H(+) ANTIPORTER SUBUNIT F1"/>
    <property type="match status" value="1"/>
</dbReference>
<keyword evidence="10" id="KW-1185">Reference proteome</keyword>
<dbReference type="PANTHER" id="PTHR34702:SF1">
    <property type="entry name" value="NA(+)_H(+) ANTIPORTER SUBUNIT F"/>
    <property type="match status" value="1"/>
</dbReference>
<dbReference type="InterPro" id="IPR007208">
    <property type="entry name" value="MrpF/PhaF-like"/>
</dbReference>
<evidence type="ECO:0000256" key="4">
    <source>
        <dbReference type="ARBA" id="ARBA00022475"/>
    </source>
</evidence>
<evidence type="ECO:0000256" key="1">
    <source>
        <dbReference type="ARBA" id="ARBA00004651"/>
    </source>
</evidence>
<evidence type="ECO:0000256" key="2">
    <source>
        <dbReference type="ARBA" id="ARBA00009212"/>
    </source>
</evidence>
<comment type="similarity">
    <text evidence="2">Belongs to the CPA3 antiporters (TC 2.A.63) subunit F family.</text>
</comment>
<keyword evidence="7 8" id="KW-0472">Membrane</keyword>
<dbReference type="Pfam" id="PF04066">
    <property type="entry name" value="MrpF_PhaF"/>
    <property type="match status" value="1"/>
</dbReference>
<evidence type="ECO:0000256" key="7">
    <source>
        <dbReference type="ARBA" id="ARBA00023136"/>
    </source>
</evidence>
<evidence type="ECO:0000256" key="5">
    <source>
        <dbReference type="ARBA" id="ARBA00022692"/>
    </source>
</evidence>
<feature type="transmembrane region" description="Helical" evidence="8">
    <location>
        <begin position="59"/>
        <end position="77"/>
    </location>
</feature>
<keyword evidence="5 8" id="KW-0812">Transmembrane</keyword>
<organism evidence="9 10">
    <name type="scientific">Aquibacillus albus</name>
    <dbReference type="NCBI Taxonomy" id="1168171"/>
    <lineage>
        <taxon>Bacteria</taxon>
        <taxon>Bacillati</taxon>
        <taxon>Bacillota</taxon>
        <taxon>Bacilli</taxon>
        <taxon>Bacillales</taxon>
        <taxon>Bacillaceae</taxon>
        <taxon>Aquibacillus</taxon>
    </lineage>
</organism>
<protein>
    <submittedName>
        <fullName evidence="9">Multicomponent Na+:H+ antiporter subunit F</fullName>
    </submittedName>
</protein>
<dbReference type="RefSeq" id="WP_204499536.1">
    <property type="nucleotide sequence ID" value="NZ_JAFBDR010000010.1"/>
</dbReference>
<comment type="caution">
    <text evidence="9">The sequence shown here is derived from an EMBL/GenBank/DDBJ whole genome shotgun (WGS) entry which is preliminary data.</text>
</comment>
<keyword evidence="4" id="KW-1003">Cell membrane</keyword>
<evidence type="ECO:0000313" key="9">
    <source>
        <dbReference type="EMBL" id="MBM7571707.1"/>
    </source>
</evidence>
<evidence type="ECO:0000256" key="6">
    <source>
        <dbReference type="ARBA" id="ARBA00022989"/>
    </source>
</evidence>
<keyword evidence="3" id="KW-0813">Transport</keyword>
<reference evidence="9 10" key="1">
    <citation type="submission" date="2021-01" db="EMBL/GenBank/DDBJ databases">
        <title>Genomic Encyclopedia of Type Strains, Phase IV (KMG-IV): sequencing the most valuable type-strain genomes for metagenomic binning, comparative biology and taxonomic classification.</title>
        <authorList>
            <person name="Goeker M."/>
        </authorList>
    </citation>
    <scope>NUCLEOTIDE SEQUENCE [LARGE SCALE GENOMIC DNA]</scope>
    <source>
        <strain evidence="9 10">DSM 23711</strain>
    </source>
</reference>
<dbReference type="EMBL" id="JAFBDR010000010">
    <property type="protein sequence ID" value="MBM7571707.1"/>
    <property type="molecule type" value="Genomic_DNA"/>
</dbReference>
<comment type="subcellular location">
    <subcellularLocation>
        <location evidence="1">Cell membrane</location>
        <topology evidence="1">Multi-pass membrane protein</topology>
    </subcellularLocation>
</comment>
<accession>A0ABS2N0R9</accession>
<feature type="transmembrane region" description="Helical" evidence="8">
    <location>
        <begin position="31"/>
        <end position="50"/>
    </location>
</feature>
<proteinExistence type="inferred from homology"/>
<evidence type="ECO:0000313" key="10">
    <source>
        <dbReference type="Proteomes" id="UP001296943"/>
    </source>
</evidence>
<sequence length="87" mass="9845">MVYFILAIVLFAILTFYRVMKGPSVPDRVAAMNAIGVMFLLVLVLLSLYFDRKVFLDVALVYGVFLFVNVLIMAKYFTKPEKGEVGD</sequence>
<evidence type="ECO:0000256" key="3">
    <source>
        <dbReference type="ARBA" id="ARBA00022448"/>
    </source>
</evidence>
<name>A0ABS2N0R9_9BACI</name>
<dbReference type="Proteomes" id="UP001296943">
    <property type="component" value="Unassembled WGS sequence"/>
</dbReference>